<dbReference type="AlphaFoldDB" id="A0A4Y9S5E4"/>
<gene>
    <name evidence="1" type="ORF">EGY25_00365</name>
</gene>
<dbReference type="SUPFAM" id="SSF47598">
    <property type="entry name" value="Ribbon-helix-helix"/>
    <property type="match status" value="1"/>
</dbReference>
<proteinExistence type="predicted"/>
<dbReference type="EMBL" id="SPVH01000001">
    <property type="protein sequence ID" value="TFW15085.1"/>
    <property type="molecule type" value="Genomic_DNA"/>
</dbReference>
<evidence type="ECO:0000313" key="1">
    <source>
        <dbReference type="EMBL" id="TFW15085.1"/>
    </source>
</evidence>
<dbReference type="OrthoDB" id="7359471at2"/>
<dbReference type="InterPro" id="IPR010985">
    <property type="entry name" value="Ribbon_hlx_hlx"/>
</dbReference>
<dbReference type="RefSeq" id="WP_135193082.1">
    <property type="nucleotide sequence ID" value="NZ_SPVH01000001.1"/>
</dbReference>
<accession>A0A4Y9S5E4</accession>
<protein>
    <submittedName>
        <fullName evidence="1">CopG family transcriptional regulator</fullName>
    </submittedName>
</protein>
<organism evidence="1 2">
    <name type="scientific">Brevundimonas intermedia</name>
    <dbReference type="NCBI Taxonomy" id="74315"/>
    <lineage>
        <taxon>Bacteria</taxon>
        <taxon>Pseudomonadati</taxon>
        <taxon>Pseudomonadota</taxon>
        <taxon>Alphaproteobacteria</taxon>
        <taxon>Caulobacterales</taxon>
        <taxon>Caulobacteraceae</taxon>
        <taxon>Brevundimonas</taxon>
    </lineage>
</organism>
<dbReference type="CDD" id="cd22233">
    <property type="entry name" value="RHH_CopAso-like"/>
    <property type="match status" value="1"/>
</dbReference>
<comment type="caution">
    <text evidence="1">The sequence shown here is derived from an EMBL/GenBank/DDBJ whole genome shotgun (WGS) entry which is preliminary data.</text>
</comment>
<keyword evidence="2" id="KW-1185">Reference proteome</keyword>
<name>A0A4Y9S5E4_9CAUL</name>
<sequence length="83" mass="9323">MAASTTVTVRMSGTLKERLGLLAEKTQRTQSFLAERAISGYVDRELEMMAAVEQGLEDFRNGDVVSHDEAKRQIRETIAKYES</sequence>
<reference evidence="1 2" key="1">
    <citation type="submission" date="2019-03" db="EMBL/GenBank/DDBJ databases">
        <title>Draft genome of Brevundimonas sp. a heavy metal resistant soil bacteria.</title>
        <authorList>
            <person name="Soto J."/>
        </authorList>
    </citation>
    <scope>NUCLEOTIDE SEQUENCE [LARGE SCALE GENOMIC DNA]</scope>
    <source>
        <strain evidence="1 2">B-10</strain>
    </source>
</reference>
<evidence type="ECO:0000313" key="2">
    <source>
        <dbReference type="Proteomes" id="UP000298216"/>
    </source>
</evidence>
<dbReference type="GO" id="GO:0006355">
    <property type="term" value="P:regulation of DNA-templated transcription"/>
    <property type="evidence" value="ECO:0007669"/>
    <property type="project" value="InterPro"/>
</dbReference>
<dbReference type="Proteomes" id="UP000298216">
    <property type="component" value="Unassembled WGS sequence"/>
</dbReference>